<comment type="caution">
    <text evidence="1">The sequence shown here is derived from an EMBL/GenBank/DDBJ whole genome shotgun (WGS) entry which is preliminary data.</text>
</comment>
<accession>A0ABV6QAQ7</accession>
<dbReference type="EMBL" id="JBHLTQ010000006">
    <property type="protein sequence ID" value="MFC0605379.1"/>
    <property type="molecule type" value="Genomic_DNA"/>
</dbReference>
<gene>
    <name evidence="1" type="ORF">ACFFGA_12485</name>
</gene>
<reference evidence="1 2" key="1">
    <citation type="submission" date="2024-09" db="EMBL/GenBank/DDBJ databases">
        <authorList>
            <person name="Sun Q."/>
            <person name="Mori K."/>
        </authorList>
    </citation>
    <scope>NUCLEOTIDE SEQUENCE [LARGE SCALE GENOMIC DNA]</scope>
    <source>
        <strain evidence="1 2">NCAIM B.02481</strain>
    </source>
</reference>
<sequence>MIQLEDRHYIGEGEIRFCYEHPNKKGLCIKIPRPETTRAYTNKELLYFKKLSKRNKTKYNYPFYSDFYDEIQTNKGLGQVFDLVRDETTGKISKTLEYYLIQSNEIDDKKLENALLELKHQMTKHKVFTRDLRARNICCKINKDGSIRLIIIDGIGHRDFFPFADWFHYFSQKKVDRTFTKWHFNSIDEQRNFLKKG</sequence>
<proteinExistence type="predicted"/>
<name>A0ABV6QAQ7_9FLAO</name>
<protein>
    <submittedName>
        <fullName evidence="1">YrbL family protein</fullName>
    </submittedName>
</protein>
<keyword evidence="2" id="KW-1185">Reference proteome</keyword>
<dbReference type="RefSeq" id="WP_386064542.1">
    <property type="nucleotide sequence ID" value="NZ_JBHLTQ010000006.1"/>
</dbReference>
<dbReference type="Pfam" id="PF10707">
    <property type="entry name" value="YrbL-PhoP_reg"/>
    <property type="match status" value="1"/>
</dbReference>
<organism evidence="1 2">
    <name type="scientific">Winogradskyella pulchriflava</name>
    <dbReference type="NCBI Taxonomy" id="1110688"/>
    <lineage>
        <taxon>Bacteria</taxon>
        <taxon>Pseudomonadati</taxon>
        <taxon>Bacteroidota</taxon>
        <taxon>Flavobacteriia</taxon>
        <taxon>Flavobacteriales</taxon>
        <taxon>Flavobacteriaceae</taxon>
        <taxon>Winogradskyella</taxon>
    </lineage>
</organism>
<dbReference type="InterPro" id="IPR019647">
    <property type="entry name" value="PhoP_reg_network_YrbL"/>
</dbReference>
<dbReference type="Proteomes" id="UP001589832">
    <property type="component" value="Unassembled WGS sequence"/>
</dbReference>
<evidence type="ECO:0000313" key="2">
    <source>
        <dbReference type="Proteomes" id="UP001589832"/>
    </source>
</evidence>
<evidence type="ECO:0000313" key="1">
    <source>
        <dbReference type="EMBL" id="MFC0605379.1"/>
    </source>
</evidence>